<evidence type="ECO:0000313" key="4">
    <source>
        <dbReference type="EMBL" id="KAK9091948.1"/>
    </source>
</evidence>
<dbReference type="Pfam" id="PF02201">
    <property type="entry name" value="SWIB"/>
    <property type="match status" value="2"/>
</dbReference>
<feature type="region of interest" description="Disordered" evidence="1">
    <location>
        <begin position="59"/>
        <end position="79"/>
    </location>
</feature>
<dbReference type="Pfam" id="PF08766">
    <property type="entry name" value="DEK_C"/>
    <property type="match status" value="1"/>
</dbReference>
<dbReference type="PANTHER" id="PTHR13844">
    <property type="entry name" value="SWI/SNF-RELATED MATRIX-ASSOCIATED ACTIN-DEPENDENT REGULATOR OF CHROMATIN SUBFAMILY D"/>
    <property type="match status" value="1"/>
</dbReference>
<evidence type="ECO:0000313" key="5">
    <source>
        <dbReference type="Proteomes" id="UP001420932"/>
    </source>
</evidence>
<feature type="compositionally biased region" description="Pro residues" evidence="1">
    <location>
        <begin position="63"/>
        <end position="73"/>
    </location>
</feature>
<dbReference type="InterPro" id="IPR014876">
    <property type="entry name" value="DEK_C"/>
</dbReference>
<dbReference type="Gene3D" id="1.10.10.60">
    <property type="entry name" value="Homeodomain-like"/>
    <property type="match status" value="1"/>
</dbReference>
<sequence>MVSDQEIANGVESLLRQANPNAVTSINGVVQQLEAKLGLDLSHKAGFIRDQIELLLRHHHARPPPPPPPPLPPTHKDNHHFVYQFQNPQFQQLPTRFTLTRPDLGFAYAPPGHGHGHGHGHGQVQHHPQLFQQPIPQVQQQQQQQQPPPPRHHPIAQVKPAGGNVVAASPQGGKESGTTGTKRRGGPGGLNKLCGVSPVLQAIVGEPALSRTQIVKQLWAYIRQNNLQDPNNKRRIICNDALRLVFETDCTDMFKMNKLLAKHIIPLEPSKEPGSDSKRLKVETEPATENAEAAPSTVIMSDTLAKFLGAGGKEIVQLEAVGRVWEYIKVNNLEDPLNSMTVICDQKLQELFGCESISKVGVSEMLARHFYKQS</sequence>
<protein>
    <submittedName>
        <fullName evidence="4">Uncharacterized protein</fullName>
    </submittedName>
</protein>
<dbReference type="PROSITE" id="PS51925">
    <property type="entry name" value="SWIB_MDM2"/>
    <property type="match status" value="2"/>
</dbReference>
<evidence type="ECO:0000259" key="3">
    <source>
        <dbReference type="PROSITE" id="PS51998"/>
    </source>
</evidence>
<comment type="caution">
    <text evidence="4">The sequence shown here is derived from an EMBL/GenBank/DDBJ whole genome shotgun (WGS) entry which is preliminary data.</text>
</comment>
<dbReference type="SUPFAM" id="SSF109715">
    <property type="entry name" value="DEK C-terminal domain"/>
    <property type="match status" value="1"/>
</dbReference>
<dbReference type="SUPFAM" id="SSF47592">
    <property type="entry name" value="SWIB/MDM2 domain"/>
    <property type="match status" value="2"/>
</dbReference>
<keyword evidence="5" id="KW-1185">Reference proteome</keyword>
<dbReference type="InterPro" id="IPR019835">
    <property type="entry name" value="SWIB_domain"/>
</dbReference>
<evidence type="ECO:0000256" key="1">
    <source>
        <dbReference type="SAM" id="MobiDB-lite"/>
    </source>
</evidence>
<dbReference type="AlphaFoldDB" id="A0AAP0HKI1"/>
<feature type="domain" description="DEK-C" evidence="3">
    <location>
        <begin position="1"/>
        <end position="57"/>
    </location>
</feature>
<dbReference type="EMBL" id="JBBNAF010000012">
    <property type="protein sequence ID" value="KAK9091948.1"/>
    <property type="molecule type" value="Genomic_DNA"/>
</dbReference>
<feature type="compositionally biased region" description="Low complexity" evidence="1">
    <location>
        <begin position="135"/>
        <end position="145"/>
    </location>
</feature>
<reference evidence="4 5" key="1">
    <citation type="submission" date="2024-01" db="EMBL/GenBank/DDBJ databases">
        <title>Genome assemblies of Stephania.</title>
        <authorList>
            <person name="Yang L."/>
        </authorList>
    </citation>
    <scope>NUCLEOTIDE SEQUENCE [LARGE SCALE GENOMIC DNA]</scope>
    <source>
        <strain evidence="4">YNDBR</strain>
        <tissue evidence="4">Leaf</tissue>
    </source>
</reference>
<feature type="region of interest" description="Disordered" evidence="1">
    <location>
        <begin position="268"/>
        <end position="295"/>
    </location>
</feature>
<feature type="domain" description="DM2" evidence="2">
    <location>
        <begin position="293"/>
        <end position="372"/>
    </location>
</feature>
<dbReference type="Gene3D" id="1.10.245.10">
    <property type="entry name" value="SWIB/MDM2 domain"/>
    <property type="match status" value="2"/>
</dbReference>
<gene>
    <name evidence="4" type="ORF">Syun_026859</name>
</gene>
<dbReference type="SMART" id="SM00151">
    <property type="entry name" value="SWIB"/>
    <property type="match status" value="2"/>
</dbReference>
<feature type="compositionally biased region" description="Low complexity" evidence="1">
    <location>
        <begin position="285"/>
        <end position="295"/>
    </location>
</feature>
<proteinExistence type="predicted"/>
<dbReference type="CDD" id="cd10567">
    <property type="entry name" value="SWIB-MDM2_like"/>
    <property type="match status" value="2"/>
</dbReference>
<feature type="compositionally biased region" description="Basic and acidic residues" evidence="1">
    <location>
        <begin position="269"/>
        <end position="284"/>
    </location>
</feature>
<dbReference type="PROSITE" id="PS51998">
    <property type="entry name" value="DEK_C"/>
    <property type="match status" value="1"/>
</dbReference>
<feature type="domain" description="DM2" evidence="2">
    <location>
        <begin position="189"/>
        <end position="266"/>
    </location>
</feature>
<organism evidence="4 5">
    <name type="scientific">Stephania yunnanensis</name>
    <dbReference type="NCBI Taxonomy" id="152371"/>
    <lineage>
        <taxon>Eukaryota</taxon>
        <taxon>Viridiplantae</taxon>
        <taxon>Streptophyta</taxon>
        <taxon>Embryophyta</taxon>
        <taxon>Tracheophyta</taxon>
        <taxon>Spermatophyta</taxon>
        <taxon>Magnoliopsida</taxon>
        <taxon>Ranunculales</taxon>
        <taxon>Menispermaceae</taxon>
        <taxon>Menispermoideae</taxon>
        <taxon>Cissampelideae</taxon>
        <taxon>Stephania</taxon>
    </lineage>
</organism>
<dbReference type="Proteomes" id="UP001420932">
    <property type="component" value="Unassembled WGS sequence"/>
</dbReference>
<dbReference type="InterPro" id="IPR036885">
    <property type="entry name" value="SWIB_MDM2_dom_sf"/>
</dbReference>
<name>A0AAP0HKI1_9MAGN</name>
<feature type="region of interest" description="Disordered" evidence="1">
    <location>
        <begin position="135"/>
        <end position="189"/>
    </location>
</feature>
<dbReference type="InterPro" id="IPR003121">
    <property type="entry name" value="SWIB_MDM2_domain"/>
</dbReference>
<accession>A0AAP0HKI1</accession>
<evidence type="ECO:0000259" key="2">
    <source>
        <dbReference type="PROSITE" id="PS51925"/>
    </source>
</evidence>